<comment type="caution">
    <text evidence="3">The sequence shown here is derived from an EMBL/GenBank/DDBJ whole genome shotgun (WGS) entry which is preliminary data.</text>
</comment>
<proteinExistence type="predicted"/>
<evidence type="ECO:0000313" key="3">
    <source>
        <dbReference type="EMBL" id="KXL53582.1"/>
    </source>
</evidence>
<organism evidence="3 4">
    <name type="scientific">Anaerotignum neopropionicum</name>
    <dbReference type="NCBI Taxonomy" id="36847"/>
    <lineage>
        <taxon>Bacteria</taxon>
        <taxon>Bacillati</taxon>
        <taxon>Bacillota</taxon>
        <taxon>Clostridia</taxon>
        <taxon>Lachnospirales</taxon>
        <taxon>Anaerotignaceae</taxon>
        <taxon>Anaerotignum</taxon>
    </lineage>
</organism>
<evidence type="ECO:0000313" key="4">
    <source>
        <dbReference type="Proteomes" id="UP000070539"/>
    </source>
</evidence>
<feature type="region of interest" description="Disordered" evidence="1">
    <location>
        <begin position="80"/>
        <end position="163"/>
    </location>
</feature>
<sequence length="188" mass="20641">MNNINDKTKRRLIVASGLIVSVILITLITNQLKKEPIEDAVLPNQSVETNDIIVEEPVIAEKEDEIIVSEIKIPDMETIDNGAIDTGTEQTIQGDVEKPKEPTKEQLTDPTQNPNGEKVETPPEPVAHDKVEKPTETPKNNDVPQGGDTNIQGKTYLPGFGWIENSGENQGTVAEDMYENGNKIGNMD</sequence>
<keyword evidence="2" id="KW-0812">Transmembrane</keyword>
<evidence type="ECO:0000256" key="2">
    <source>
        <dbReference type="SAM" id="Phobius"/>
    </source>
</evidence>
<dbReference type="RefSeq" id="WP_066084910.1">
    <property type="nucleotide sequence ID" value="NZ_LRVM01000002.1"/>
</dbReference>
<keyword evidence="4" id="KW-1185">Reference proteome</keyword>
<dbReference type="InterPro" id="IPR046680">
    <property type="entry name" value="DUF6550"/>
</dbReference>
<feature type="transmembrane region" description="Helical" evidence="2">
    <location>
        <begin position="12"/>
        <end position="29"/>
    </location>
</feature>
<dbReference type="EMBL" id="LRVM01000002">
    <property type="protein sequence ID" value="KXL53582.1"/>
    <property type="molecule type" value="Genomic_DNA"/>
</dbReference>
<name>A0A136WGE1_9FIRM</name>
<feature type="compositionally biased region" description="Polar residues" evidence="1">
    <location>
        <begin position="137"/>
        <end position="153"/>
    </location>
</feature>
<feature type="compositionally biased region" description="Basic and acidic residues" evidence="1">
    <location>
        <begin position="95"/>
        <end position="107"/>
    </location>
</feature>
<gene>
    <name evidence="3" type="ORF">CLNEO_08080</name>
</gene>
<dbReference type="OrthoDB" id="2666372at2"/>
<dbReference type="PATRIC" id="fig|36847.3.peg.958"/>
<reference evidence="3 4" key="1">
    <citation type="submission" date="2016-01" db="EMBL/GenBank/DDBJ databases">
        <title>Genome sequence of Clostridium neopropionicum X4, DSM-3847.</title>
        <authorList>
            <person name="Poehlein A."/>
            <person name="Beck M.H."/>
            <person name="Bengelsdorf F.R."/>
            <person name="Daniel R."/>
            <person name="Duerre P."/>
        </authorList>
    </citation>
    <scope>NUCLEOTIDE SEQUENCE [LARGE SCALE GENOMIC DNA]</scope>
    <source>
        <strain evidence="3 4">DSM-3847</strain>
    </source>
</reference>
<dbReference type="Pfam" id="PF20187">
    <property type="entry name" value="DUF6550"/>
    <property type="match status" value="1"/>
</dbReference>
<dbReference type="Proteomes" id="UP000070539">
    <property type="component" value="Unassembled WGS sequence"/>
</dbReference>
<feature type="compositionally biased region" description="Basic and acidic residues" evidence="1">
    <location>
        <begin position="117"/>
        <end position="136"/>
    </location>
</feature>
<dbReference type="STRING" id="36847.CLNEO_08080"/>
<keyword evidence="2" id="KW-0472">Membrane</keyword>
<dbReference type="AlphaFoldDB" id="A0A136WGE1"/>
<evidence type="ECO:0000256" key="1">
    <source>
        <dbReference type="SAM" id="MobiDB-lite"/>
    </source>
</evidence>
<protein>
    <submittedName>
        <fullName evidence="3">Uncharacterized protein</fullName>
    </submittedName>
</protein>
<accession>A0A136WGE1</accession>
<keyword evidence="2" id="KW-1133">Transmembrane helix</keyword>